<dbReference type="InterPro" id="IPR036259">
    <property type="entry name" value="MFS_trans_sf"/>
</dbReference>
<evidence type="ECO:0000256" key="2">
    <source>
        <dbReference type="ARBA" id="ARBA00022448"/>
    </source>
</evidence>
<dbReference type="OrthoDB" id="2942684at2"/>
<evidence type="ECO:0000256" key="6">
    <source>
        <dbReference type="ARBA" id="ARBA00023136"/>
    </source>
</evidence>
<dbReference type="InterPro" id="IPR020846">
    <property type="entry name" value="MFS_dom"/>
</dbReference>
<evidence type="ECO:0000256" key="4">
    <source>
        <dbReference type="ARBA" id="ARBA00022692"/>
    </source>
</evidence>
<keyword evidence="5 7" id="KW-1133">Transmembrane helix</keyword>
<dbReference type="Proteomes" id="UP000189059">
    <property type="component" value="Unassembled WGS sequence"/>
</dbReference>
<comment type="subcellular location">
    <subcellularLocation>
        <location evidence="1">Cell membrane</location>
        <topology evidence="1">Multi-pass membrane protein</topology>
    </subcellularLocation>
</comment>
<keyword evidence="11" id="KW-1185">Reference proteome</keyword>
<keyword evidence="2" id="KW-0813">Transport</keyword>
<gene>
    <name evidence="10" type="ORF">BBD40_08450</name>
    <name evidence="9" type="ORF">BBD41_27120</name>
</gene>
<evidence type="ECO:0000256" key="5">
    <source>
        <dbReference type="ARBA" id="ARBA00022989"/>
    </source>
</evidence>
<dbReference type="SUPFAM" id="SSF103473">
    <property type="entry name" value="MFS general substrate transporter"/>
    <property type="match status" value="1"/>
</dbReference>
<dbReference type="KEGG" id="pib:BBD41_27120"/>
<dbReference type="RefSeq" id="WP_077566691.1">
    <property type="nucleotide sequence ID" value="NZ_CP016809.1"/>
</dbReference>
<dbReference type="PANTHER" id="PTHR23513:SF6">
    <property type="entry name" value="MAJOR FACILITATOR SUPERFAMILY ASSOCIATED DOMAIN-CONTAINING PROTEIN"/>
    <property type="match status" value="1"/>
</dbReference>
<feature type="domain" description="Major facilitator superfamily (MFS) profile" evidence="8">
    <location>
        <begin position="6"/>
        <end position="390"/>
    </location>
</feature>
<reference evidence="9" key="1">
    <citation type="submission" date="2016-08" db="EMBL/GenBank/DDBJ databases">
        <title>Complete Genome Seqeunce of Paenibacillus sp. nov. IHBB 9852 from high altitute lake of Indian trans-Himalayas.</title>
        <authorList>
            <person name="Kiran S."/>
            <person name="Swarnkar M.K."/>
            <person name="Rana A."/>
            <person name="Tewari R."/>
            <person name="Gulati A."/>
        </authorList>
    </citation>
    <scope>NUCLEOTIDE SEQUENCE [LARGE SCALE GENOMIC DNA]</scope>
    <source>
        <strain evidence="9">IHBB 9852</strain>
    </source>
</reference>
<dbReference type="GO" id="GO:0005886">
    <property type="term" value="C:plasma membrane"/>
    <property type="evidence" value="ECO:0007669"/>
    <property type="project" value="UniProtKB-SubCell"/>
</dbReference>
<feature type="transmembrane region" description="Helical" evidence="7">
    <location>
        <begin position="280"/>
        <end position="300"/>
    </location>
</feature>
<keyword evidence="3" id="KW-1003">Cell membrane</keyword>
<evidence type="ECO:0000313" key="9">
    <source>
        <dbReference type="EMBL" id="ANY75950.1"/>
    </source>
</evidence>
<evidence type="ECO:0000313" key="10">
    <source>
        <dbReference type="EMBL" id="OOC61883.1"/>
    </source>
</evidence>
<feature type="transmembrane region" description="Helical" evidence="7">
    <location>
        <begin position="44"/>
        <end position="65"/>
    </location>
</feature>
<dbReference type="PANTHER" id="PTHR23513">
    <property type="entry name" value="INTEGRAL MEMBRANE EFFLUX PROTEIN-RELATED"/>
    <property type="match status" value="1"/>
</dbReference>
<dbReference type="EMBL" id="MRVI01000001">
    <property type="protein sequence ID" value="OOC61883.1"/>
    <property type="molecule type" value="Genomic_DNA"/>
</dbReference>
<dbReference type="GO" id="GO:0022857">
    <property type="term" value="F:transmembrane transporter activity"/>
    <property type="evidence" value="ECO:0007669"/>
    <property type="project" value="InterPro"/>
</dbReference>
<evidence type="ECO:0000256" key="7">
    <source>
        <dbReference type="SAM" id="Phobius"/>
    </source>
</evidence>
<feature type="transmembrane region" description="Helical" evidence="7">
    <location>
        <begin position="335"/>
        <end position="357"/>
    </location>
</feature>
<keyword evidence="6 7" id="KW-0472">Membrane</keyword>
<dbReference type="EMBL" id="CP016809">
    <property type="protein sequence ID" value="ANY75950.1"/>
    <property type="molecule type" value="Genomic_DNA"/>
</dbReference>
<feature type="transmembrane region" description="Helical" evidence="7">
    <location>
        <begin position="134"/>
        <end position="156"/>
    </location>
</feature>
<feature type="transmembrane region" description="Helical" evidence="7">
    <location>
        <begin position="306"/>
        <end position="328"/>
    </location>
</feature>
<dbReference type="Pfam" id="PF05977">
    <property type="entry name" value="MFS_3"/>
    <property type="match status" value="1"/>
</dbReference>
<evidence type="ECO:0000313" key="11">
    <source>
        <dbReference type="Proteomes" id="UP000189059"/>
    </source>
</evidence>
<dbReference type="PROSITE" id="PS50850">
    <property type="entry name" value="MFS"/>
    <property type="match status" value="1"/>
</dbReference>
<feature type="transmembrane region" description="Helical" evidence="7">
    <location>
        <begin position="12"/>
        <end position="32"/>
    </location>
</feature>
<proteinExistence type="predicted"/>
<feature type="transmembrane region" description="Helical" evidence="7">
    <location>
        <begin position="253"/>
        <end position="273"/>
    </location>
</feature>
<feature type="transmembrane region" description="Helical" evidence="7">
    <location>
        <begin position="363"/>
        <end position="386"/>
    </location>
</feature>
<evidence type="ECO:0000256" key="1">
    <source>
        <dbReference type="ARBA" id="ARBA00004651"/>
    </source>
</evidence>
<dbReference type="CDD" id="cd06173">
    <property type="entry name" value="MFS_MefA_like"/>
    <property type="match status" value="1"/>
</dbReference>
<protein>
    <submittedName>
        <fullName evidence="9">MFS transporter</fullName>
    </submittedName>
</protein>
<dbReference type="Gene3D" id="1.20.1250.20">
    <property type="entry name" value="MFS general substrate transporter like domains"/>
    <property type="match status" value="1"/>
</dbReference>
<reference evidence="10 11" key="2">
    <citation type="submission" date="2016-12" db="EMBL/GenBank/DDBJ databases">
        <title>Genome sequencing and description of Paenibacillus sp. nov. from high altitude lake in the Indian Trans- Himalayas.</title>
        <authorList>
            <person name="Kiran S."/>
            <person name="Swarnkar M.K."/>
            <person name="Rana A."/>
            <person name="Tewari R."/>
            <person name="Gulati A."/>
        </authorList>
    </citation>
    <scope>NUCLEOTIDE SEQUENCE [LARGE SCALE GENOMIC DNA]</scope>
    <source>
        <strain evidence="10 11">IHBB 9951</strain>
    </source>
</reference>
<dbReference type="AlphaFoldDB" id="A0A1B2E7J1"/>
<sequence>MFNNPYVRVIMLSRVFLNLGIWVRNFAILLYVTDLTQNDPLYVSLISVAEYAPIFLFAIIGGTFADRWQPKRTMLGADMLSALSVFLVLIAVHFGSWQALLGLTFFSAIVSQFSQPSTMKLFKRHVPEEQLQSLMAMFQSLVAFFMVIGPIAGAFVYQRYGIEISLVVTGALFSGSALFLSRLPRDEKSAQPAHKPDFKRELTEGFRYVWNRPALRSLGAAFTAAGLAAGLIQPLLLFVTIENLGKDKAFLQWLLTANGAAMLVGGGFVMWLAKKVSPQALLAAGLAVSAIGTMGIGFSTNIPLTLLLQVVNGFFYPCIHIGINTLILKNTESSFIGRVGGILTPMFMGMMVIGMSLGGTLKGVFSLVAVYSISCILFLLGALFLVPLLKRNAVSKGSPNRNN</sequence>
<evidence type="ECO:0000259" key="8">
    <source>
        <dbReference type="PROSITE" id="PS50850"/>
    </source>
</evidence>
<name>A0A1B2E7J1_9BACL</name>
<keyword evidence="4 7" id="KW-0812">Transmembrane</keyword>
<feature type="transmembrane region" description="Helical" evidence="7">
    <location>
        <begin position="217"/>
        <end position="241"/>
    </location>
</feature>
<organism evidence="9">
    <name type="scientific">Paenibacillus ihbetae</name>
    <dbReference type="NCBI Taxonomy" id="1870820"/>
    <lineage>
        <taxon>Bacteria</taxon>
        <taxon>Bacillati</taxon>
        <taxon>Bacillota</taxon>
        <taxon>Bacilli</taxon>
        <taxon>Bacillales</taxon>
        <taxon>Paenibacillaceae</taxon>
        <taxon>Paenibacillus</taxon>
    </lineage>
</organism>
<accession>A0A1B2E7J1</accession>
<dbReference type="InterPro" id="IPR010290">
    <property type="entry name" value="TM_effector"/>
</dbReference>
<evidence type="ECO:0000256" key="3">
    <source>
        <dbReference type="ARBA" id="ARBA00022475"/>
    </source>
</evidence>